<keyword evidence="2" id="KW-1185">Reference proteome</keyword>
<evidence type="ECO:0000313" key="2">
    <source>
        <dbReference type="Proteomes" id="UP001565368"/>
    </source>
</evidence>
<reference evidence="1 2" key="1">
    <citation type="submission" date="2023-08" db="EMBL/GenBank/DDBJ databases">
        <title>Annotated Genome Sequence of Vanrija albida AlHP1.</title>
        <authorList>
            <person name="Herzog R."/>
        </authorList>
    </citation>
    <scope>NUCLEOTIDE SEQUENCE [LARGE SCALE GENOMIC DNA]</scope>
    <source>
        <strain evidence="1 2">AlHP1</strain>
    </source>
</reference>
<sequence length="538" mass="59365">MLDPCTTFDEYVLGQIFTRLPLDTLRLSAYNVSRGWRAALDASKAVRAALLAEPNLNRHVQDHLRALDRDSGATVDWNERALSFLAQESAWRGGRGKLRYGRSVLSCRDPSLSSYDCIGRRLLVLETPWPEESGDPSPDWALQIVDLDTLDITARVVLPPANDYMLFCEDHLGHILGQTLTSPGEPGKPDLVTVNVWVQDRDEGGYEWITRTGCEADCDDTLEGFKLLAAFPVGNISSFPGVDYHVDEKAGGMTLTAVTETQMGRVRIHHLADRLPIGSAGLPGHIDRVRLPGPDRMTGYQEPPATTVDDNWIFHMDQRLRIYSRSGNHLLTIQATKAPVAAAGADFVPAVGYQFVDKALILTYVSGGIVVIPHYDDVFKAAASLEATQREPYVASKSFMIDTGFYMSGSTALGWQGHFQYDAYGTRMMVAVDDVILIIDTAGLSHDTLGAPLPVLALTGQTSTYEGGIQEERLYLTSWGLYHCLNLQSVGDDEMEAVREAQGLGEGEHPFDKELEDWQDGEKFVFKVFDFTPPPLVP</sequence>
<evidence type="ECO:0000313" key="1">
    <source>
        <dbReference type="EMBL" id="KAL1404900.1"/>
    </source>
</evidence>
<proteinExistence type="predicted"/>
<protein>
    <recommendedName>
        <fullName evidence="3">F-box domain-containing protein</fullName>
    </recommendedName>
</protein>
<evidence type="ECO:0008006" key="3">
    <source>
        <dbReference type="Google" id="ProtNLM"/>
    </source>
</evidence>
<dbReference type="GeneID" id="95989554"/>
<comment type="caution">
    <text evidence="1">The sequence shown here is derived from an EMBL/GenBank/DDBJ whole genome shotgun (WGS) entry which is preliminary data.</text>
</comment>
<dbReference type="Proteomes" id="UP001565368">
    <property type="component" value="Unassembled WGS sequence"/>
</dbReference>
<organism evidence="1 2">
    <name type="scientific">Vanrija albida</name>
    <dbReference type="NCBI Taxonomy" id="181172"/>
    <lineage>
        <taxon>Eukaryota</taxon>
        <taxon>Fungi</taxon>
        <taxon>Dikarya</taxon>
        <taxon>Basidiomycota</taxon>
        <taxon>Agaricomycotina</taxon>
        <taxon>Tremellomycetes</taxon>
        <taxon>Trichosporonales</taxon>
        <taxon>Trichosporonaceae</taxon>
        <taxon>Vanrija</taxon>
    </lineage>
</organism>
<dbReference type="EMBL" id="JBBXJM010000007">
    <property type="protein sequence ID" value="KAL1404900.1"/>
    <property type="molecule type" value="Genomic_DNA"/>
</dbReference>
<name>A0ABR3PR83_9TREE</name>
<dbReference type="RefSeq" id="XP_069204844.1">
    <property type="nucleotide sequence ID" value="XM_069356907.1"/>
</dbReference>
<accession>A0ABR3PR83</accession>
<gene>
    <name evidence="1" type="ORF">Q8F55_008511</name>
</gene>